<gene>
    <name evidence="2" type="ORF">SAMN04488700_0680</name>
</gene>
<feature type="transmembrane region" description="Helical" evidence="1">
    <location>
        <begin position="36"/>
        <end position="56"/>
    </location>
</feature>
<dbReference type="OrthoDB" id="2110964at2"/>
<feature type="transmembrane region" description="Helical" evidence="1">
    <location>
        <begin position="172"/>
        <end position="192"/>
    </location>
</feature>
<keyword evidence="1" id="KW-0472">Membrane</keyword>
<dbReference type="STRING" id="1073423.SAMN04488700_0680"/>
<dbReference type="InterPro" id="IPR016566">
    <property type="entry name" value="UCP010219"/>
</dbReference>
<dbReference type="Pfam" id="PF11361">
    <property type="entry name" value="DUF3159"/>
    <property type="match status" value="1"/>
</dbReference>
<proteinExistence type="predicted"/>
<keyword evidence="1" id="KW-1133">Transmembrane helix</keyword>
<organism evidence="2 3">
    <name type="scientific">Carnobacterium iners</name>
    <dbReference type="NCBI Taxonomy" id="1073423"/>
    <lineage>
        <taxon>Bacteria</taxon>
        <taxon>Bacillati</taxon>
        <taxon>Bacillota</taxon>
        <taxon>Bacilli</taxon>
        <taxon>Lactobacillales</taxon>
        <taxon>Carnobacteriaceae</taxon>
        <taxon>Carnobacterium</taxon>
    </lineage>
</organism>
<evidence type="ECO:0000313" key="3">
    <source>
        <dbReference type="Proteomes" id="UP000193435"/>
    </source>
</evidence>
<feature type="transmembrane region" description="Helical" evidence="1">
    <location>
        <begin position="95"/>
        <end position="119"/>
    </location>
</feature>
<keyword evidence="3" id="KW-1185">Reference proteome</keyword>
<feature type="transmembrane region" description="Helical" evidence="1">
    <location>
        <begin position="63"/>
        <end position="83"/>
    </location>
</feature>
<evidence type="ECO:0000256" key="1">
    <source>
        <dbReference type="SAM" id="Phobius"/>
    </source>
</evidence>
<reference evidence="2 3" key="1">
    <citation type="submission" date="2017-04" db="EMBL/GenBank/DDBJ databases">
        <authorList>
            <person name="Afonso C.L."/>
            <person name="Miller P.J."/>
            <person name="Scott M.A."/>
            <person name="Spackman E."/>
            <person name="Goraichik I."/>
            <person name="Dimitrov K.M."/>
            <person name="Suarez D.L."/>
            <person name="Swayne D.E."/>
        </authorList>
    </citation>
    <scope>NUCLEOTIDE SEQUENCE [LARGE SCALE GENOMIC DNA]</scope>
    <source>
        <strain evidence="2 3">LMG26642</strain>
    </source>
</reference>
<accession>A0A1X7MS79</accession>
<evidence type="ECO:0008006" key="4">
    <source>
        <dbReference type="Google" id="ProtNLM"/>
    </source>
</evidence>
<feature type="transmembrane region" description="Helical" evidence="1">
    <location>
        <begin position="139"/>
        <end position="160"/>
    </location>
</feature>
<dbReference type="EMBL" id="FXBJ01000002">
    <property type="protein sequence ID" value="SMH27474.1"/>
    <property type="molecule type" value="Genomic_DNA"/>
</dbReference>
<keyword evidence="1" id="KW-0812">Transmembrane</keyword>
<dbReference type="RefSeq" id="WP_085558948.1">
    <property type="nucleotide sequence ID" value="NZ_FOAH01000010.1"/>
</dbReference>
<dbReference type="AlphaFoldDB" id="A0A1X7MS79"/>
<evidence type="ECO:0000313" key="2">
    <source>
        <dbReference type="EMBL" id="SMH27474.1"/>
    </source>
</evidence>
<dbReference type="Proteomes" id="UP000193435">
    <property type="component" value="Unassembled WGS sequence"/>
</dbReference>
<sequence length="223" mass="24583">MKKILKETVEELKQFMSGKTIDTIIPPIIYVIGNNLFGLNVGIILALSVAFLFALLRLLKKENILYALGGIGGVALASGFALIADNAANYFLPKIIGSGALFLISTISIFVGKPLAAILSHVSRGWSFDWFLRKDIKPAYREVTIVWAILFLARMLLQLFLYNRGNLTELGWASILLGFPATLTVLVLTLIYGGWRLRVLGGPGIEEFQEGKNPPWEGQKKGF</sequence>
<name>A0A1X7MS79_9LACT</name>
<protein>
    <recommendedName>
        <fullName evidence="4">Intracellular septation protein A</fullName>
    </recommendedName>
</protein>